<accession>A0ACC0JRJ3</accession>
<gene>
    <name evidence="1" type="ORF">MSG28_005409</name>
</gene>
<reference evidence="1 2" key="1">
    <citation type="journal article" date="2022" name="Genome Biol. Evol.">
        <title>The Spruce Budworm Genome: Reconstructing the Evolutionary History of Antifreeze Proteins.</title>
        <authorList>
            <person name="Beliveau C."/>
            <person name="Gagne P."/>
            <person name="Picq S."/>
            <person name="Vernygora O."/>
            <person name="Keeling C.I."/>
            <person name="Pinkney K."/>
            <person name="Doucet D."/>
            <person name="Wen F."/>
            <person name="Johnston J.S."/>
            <person name="Maaroufi H."/>
            <person name="Boyle B."/>
            <person name="Laroche J."/>
            <person name="Dewar K."/>
            <person name="Juretic N."/>
            <person name="Blackburn G."/>
            <person name="Nisole A."/>
            <person name="Brunet B."/>
            <person name="Brandao M."/>
            <person name="Lumley L."/>
            <person name="Duan J."/>
            <person name="Quan G."/>
            <person name="Lucarotti C.J."/>
            <person name="Roe A.D."/>
            <person name="Sperling F.A.H."/>
            <person name="Levesque R.C."/>
            <person name="Cusson M."/>
        </authorList>
    </citation>
    <scope>NUCLEOTIDE SEQUENCE [LARGE SCALE GENOMIC DNA]</scope>
    <source>
        <strain evidence="1">Glfc:IPQL:Cfum</strain>
    </source>
</reference>
<protein>
    <submittedName>
        <fullName evidence="1">Uncharacterized protein</fullName>
    </submittedName>
</protein>
<evidence type="ECO:0000313" key="2">
    <source>
        <dbReference type="Proteomes" id="UP001064048"/>
    </source>
</evidence>
<proteinExistence type="predicted"/>
<name>A0ACC0JRJ3_CHOFU</name>
<comment type="caution">
    <text evidence="1">The sequence shown here is derived from an EMBL/GenBank/DDBJ whole genome shotgun (WGS) entry which is preliminary data.</text>
</comment>
<dbReference type="EMBL" id="CM046108">
    <property type="protein sequence ID" value="KAI8426631.1"/>
    <property type="molecule type" value="Genomic_DNA"/>
</dbReference>
<sequence length="1077" mass="117799">MYCKIIRKCRTRLDKKEVFAPTASISNIWRRQHRDEINIKLPEVLARKPLSDQQQYPTCSLHRDLIGAGAWKPRCASFQNTKRGELCRIPGAVVAPPGAAGAPPGFAVAPPGCAAPQGAPAVIRLPHVQPDTFRLFIQYVYTGKLLLQDSGVFEMMTLAADMGVEDLRAACEDHQENIKENMAYKGPPKVQKVMVQPINLIFRYLQNRSRVQVWLYENVNLRIEGHIVGFDEYMNIVLDEAEEVHMKTKKRKQIGRIMMKGDNITLIQNVNPNAAVCRLASNRLTVCLRRARPAPHLYNWPLLYRNILLNYIHEKCDAPTLRSQYHRALNVGVHGARTGHATPLSLAPHLIVALSRRPSLVTKFLDFGPRCASFQNTKRGELCRIPGAVVAPPGAAGAPPGFAVAPPGCAAPQGAPAVIRLPHVQPDTFRLFIQYVYTGKLLLQDSGVFEMMTLAADMGVEDLRAACEDHVTSTLSVESACTLLAAAMDIQDRPGGKSAASFLERCVAFIGERAADCVRTNAFLNLPKDALIKLISSDFLCLEEEEVWRCALAWAKQRAGVTQPCAHWTEEERARVCLHLAPLMTHVRLLLIDSCVFAEEVEPTGAVPMELSLERYRRAALTAPHAAARDDSRTRPRLAVNMFAGSSILQADKSAYQAVINNWYGPIGRAMVGRGKQSWRLVFRASSHGFAASAFHKHCDNIAPVLLLVLLPRGEVLGGFSEAGWSGGGAGGYVPAERAFLFSLPAPQPSPHSPHSPPPPPQKYPLLKKALALCYHPDCGPIFGAGADLLLSSNCNCNSDSYSNLHSYGAPDAAAAAAAPPAPPPPPAPWRPTTTSLHAIHLVVIGKSKLISAQGHLYSTIGTAVALLALQETLHSPSKGIHDRHGAPEPPEHDVFRPESSTRDSPHQQPPHAHYKRAEVHLVARLQLEHPQRVSALPAEVFHHICDCDGVMQTRDILEARAHSHVGRGPRRGRGPLVCTSEPNSTHGLQRASQEARPLLFDLRAAISKLDILDFRSSQVQTTRSVLHCLLDTVSLNDVKSELVNGMEVWKILVLPSGAGASHMTHAALRKYVACHG</sequence>
<dbReference type="Proteomes" id="UP001064048">
    <property type="component" value="Chromosome 8"/>
</dbReference>
<keyword evidence="2" id="KW-1185">Reference proteome</keyword>
<organism evidence="1 2">
    <name type="scientific">Choristoneura fumiferana</name>
    <name type="common">Spruce budworm moth</name>
    <name type="synonym">Archips fumiferana</name>
    <dbReference type="NCBI Taxonomy" id="7141"/>
    <lineage>
        <taxon>Eukaryota</taxon>
        <taxon>Metazoa</taxon>
        <taxon>Ecdysozoa</taxon>
        <taxon>Arthropoda</taxon>
        <taxon>Hexapoda</taxon>
        <taxon>Insecta</taxon>
        <taxon>Pterygota</taxon>
        <taxon>Neoptera</taxon>
        <taxon>Endopterygota</taxon>
        <taxon>Lepidoptera</taxon>
        <taxon>Glossata</taxon>
        <taxon>Ditrysia</taxon>
        <taxon>Tortricoidea</taxon>
        <taxon>Tortricidae</taxon>
        <taxon>Tortricinae</taxon>
        <taxon>Choristoneura</taxon>
    </lineage>
</organism>
<evidence type="ECO:0000313" key="1">
    <source>
        <dbReference type="EMBL" id="KAI8426631.1"/>
    </source>
</evidence>